<comment type="caution">
    <text evidence="2">The sequence shown here is derived from an EMBL/GenBank/DDBJ whole genome shotgun (WGS) entry which is preliminary data.</text>
</comment>
<keyword evidence="3" id="KW-1185">Reference proteome</keyword>
<protein>
    <submittedName>
        <fullName evidence="2">Uncharacterized protein</fullName>
    </submittedName>
</protein>
<sequence>MKLFITAATALALLAQQSVAQDVRIPSLRAYANELKVSSVEEACNLPAEVEGSIDMVGCGKVFFFSKMGGNTKCVQNGGSTRTNGSFSGISSAEECANKCVEDEAKVSKITGMNFNCAAKTCSCLFGSSSIEGTVQRSGSTCYAVTSAISGTYQLPDGQRMSRHCGEKSQFEL</sequence>
<organism evidence="2 3">
    <name type="scientific">Cyclotella atomus</name>
    <dbReference type="NCBI Taxonomy" id="382360"/>
    <lineage>
        <taxon>Eukaryota</taxon>
        <taxon>Sar</taxon>
        <taxon>Stramenopiles</taxon>
        <taxon>Ochrophyta</taxon>
        <taxon>Bacillariophyta</taxon>
        <taxon>Coscinodiscophyceae</taxon>
        <taxon>Thalassiosirophycidae</taxon>
        <taxon>Stephanodiscales</taxon>
        <taxon>Stephanodiscaceae</taxon>
        <taxon>Cyclotella</taxon>
    </lineage>
</organism>
<dbReference type="AlphaFoldDB" id="A0ABD3PIK9"/>
<evidence type="ECO:0000313" key="2">
    <source>
        <dbReference type="EMBL" id="KAL3787928.1"/>
    </source>
</evidence>
<reference evidence="2 3" key="1">
    <citation type="submission" date="2024-10" db="EMBL/GenBank/DDBJ databases">
        <title>Updated reference genomes for cyclostephanoid diatoms.</title>
        <authorList>
            <person name="Roberts W.R."/>
            <person name="Alverson A.J."/>
        </authorList>
    </citation>
    <scope>NUCLEOTIDE SEQUENCE [LARGE SCALE GENOMIC DNA]</scope>
    <source>
        <strain evidence="2 3">AJA010-31</strain>
    </source>
</reference>
<feature type="chain" id="PRO_5044883988" evidence="1">
    <location>
        <begin position="21"/>
        <end position="173"/>
    </location>
</feature>
<accession>A0ABD3PIK9</accession>
<feature type="signal peptide" evidence="1">
    <location>
        <begin position="1"/>
        <end position="20"/>
    </location>
</feature>
<evidence type="ECO:0000313" key="3">
    <source>
        <dbReference type="Proteomes" id="UP001530400"/>
    </source>
</evidence>
<proteinExistence type="predicted"/>
<keyword evidence="1" id="KW-0732">Signal</keyword>
<dbReference type="EMBL" id="JALLPJ020000591">
    <property type="protein sequence ID" value="KAL3787928.1"/>
    <property type="molecule type" value="Genomic_DNA"/>
</dbReference>
<dbReference type="Proteomes" id="UP001530400">
    <property type="component" value="Unassembled WGS sequence"/>
</dbReference>
<name>A0ABD3PIK9_9STRA</name>
<evidence type="ECO:0000256" key="1">
    <source>
        <dbReference type="SAM" id="SignalP"/>
    </source>
</evidence>
<gene>
    <name evidence="2" type="ORF">ACHAWO_001077</name>
</gene>